<protein>
    <submittedName>
        <fullName evidence="3">Tripartite-type tricarboxylate transporter, receptor component TctC</fullName>
    </submittedName>
</protein>
<accession>A0A1M5X5Y5</accession>
<evidence type="ECO:0000256" key="1">
    <source>
        <dbReference type="ARBA" id="ARBA00006987"/>
    </source>
</evidence>
<dbReference type="EMBL" id="FQXE01000006">
    <property type="protein sequence ID" value="SHH95250.1"/>
    <property type="molecule type" value="Genomic_DNA"/>
</dbReference>
<dbReference type="PANTHER" id="PTHR42928:SF5">
    <property type="entry name" value="BLR1237 PROTEIN"/>
    <property type="match status" value="1"/>
</dbReference>
<dbReference type="Gene3D" id="3.40.190.150">
    <property type="entry name" value="Bordetella uptake gene, domain 1"/>
    <property type="match status" value="1"/>
</dbReference>
<organism evidence="3 4">
    <name type="scientific">Pollutimonas bauzanensis</name>
    <dbReference type="NCBI Taxonomy" id="658167"/>
    <lineage>
        <taxon>Bacteria</taxon>
        <taxon>Pseudomonadati</taxon>
        <taxon>Pseudomonadota</taxon>
        <taxon>Betaproteobacteria</taxon>
        <taxon>Burkholderiales</taxon>
        <taxon>Alcaligenaceae</taxon>
        <taxon>Pollutimonas</taxon>
    </lineage>
</organism>
<name>A0A1M5X5Y5_9BURK</name>
<dbReference type="Pfam" id="PF03401">
    <property type="entry name" value="TctC"/>
    <property type="match status" value="1"/>
</dbReference>
<comment type="similarity">
    <text evidence="1">Belongs to the UPF0065 (bug) family.</text>
</comment>
<dbReference type="InterPro" id="IPR005064">
    <property type="entry name" value="BUG"/>
</dbReference>
<dbReference type="PANTHER" id="PTHR42928">
    <property type="entry name" value="TRICARBOXYLATE-BINDING PROTEIN"/>
    <property type="match status" value="1"/>
</dbReference>
<dbReference type="CDD" id="cd13578">
    <property type="entry name" value="PBP2_Bug27"/>
    <property type="match status" value="1"/>
</dbReference>
<keyword evidence="4" id="KW-1185">Reference proteome</keyword>
<evidence type="ECO:0000313" key="3">
    <source>
        <dbReference type="EMBL" id="SHH95250.1"/>
    </source>
</evidence>
<gene>
    <name evidence="3" type="ORF">SAMN04488135_106174</name>
</gene>
<sequence>MKQKTNWRALLASLFMASIASAAHAEAGASWPQQPITVVVPFAAGGGTDSIAREFALELGKELGQTVVVENRGGGGGSIGAARVAQAKPDGYTLLFATSTFATNSAWEKSAAYDAKTSFTPIALLGSGPLMLVANKELGVATVADLLNKAAAEPNSINYCSAGPGSINHLSGALFQQLAHVDITHVPYRGSGPATFDLLAGRVQIFFSTMPTMLANVKAGKVQLLAVTTKERSSLFPSVPALDEAGIPGYDISTWWGILGPARMPAAIVEKLNAVANKITGGQLLRDRLASEGATVFKGSPGDFEKKLHSELAMWEKVVGGIEQR</sequence>
<evidence type="ECO:0000313" key="4">
    <source>
        <dbReference type="Proteomes" id="UP000184226"/>
    </source>
</evidence>
<keyword evidence="3" id="KW-0675">Receptor</keyword>
<reference evidence="3 4" key="1">
    <citation type="submission" date="2016-11" db="EMBL/GenBank/DDBJ databases">
        <authorList>
            <person name="Jaros S."/>
            <person name="Januszkiewicz K."/>
            <person name="Wedrychowicz H."/>
        </authorList>
    </citation>
    <scope>NUCLEOTIDE SEQUENCE [LARGE SCALE GENOMIC DNA]</scope>
    <source>
        <strain evidence="3 4">CGMCC 1.10190</strain>
    </source>
</reference>
<dbReference type="RefSeq" id="WP_073103663.1">
    <property type="nucleotide sequence ID" value="NZ_FQXE01000006.1"/>
</dbReference>
<dbReference type="AlphaFoldDB" id="A0A1M5X5Y5"/>
<feature type="chain" id="PRO_5012770732" evidence="2">
    <location>
        <begin position="26"/>
        <end position="325"/>
    </location>
</feature>
<keyword evidence="2" id="KW-0732">Signal</keyword>
<dbReference type="OrthoDB" id="8678390at2"/>
<proteinExistence type="inferred from homology"/>
<dbReference type="STRING" id="658167.SAMN04488135_106174"/>
<evidence type="ECO:0000256" key="2">
    <source>
        <dbReference type="SAM" id="SignalP"/>
    </source>
</evidence>
<feature type="signal peptide" evidence="2">
    <location>
        <begin position="1"/>
        <end position="25"/>
    </location>
</feature>
<dbReference type="Proteomes" id="UP000184226">
    <property type="component" value="Unassembled WGS sequence"/>
</dbReference>
<dbReference type="Gene3D" id="3.40.190.10">
    <property type="entry name" value="Periplasmic binding protein-like II"/>
    <property type="match status" value="1"/>
</dbReference>
<dbReference type="PIRSF" id="PIRSF017082">
    <property type="entry name" value="YflP"/>
    <property type="match status" value="1"/>
</dbReference>
<dbReference type="InterPro" id="IPR042100">
    <property type="entry name" value="Bug_dom1"/>
</dbReference>
<dbReference type="SUPFAM" id="SSF53850">
    <property type="entry name" value="Periplasmic binding protein-like II"/>
    <property type="match status" value="1"/>
</dbReference>